<reference evidence="1 2" key="1">
    <citation type="journal article" date="2020" name="IScience">
        <title>Genome Sequencing of the Endangered Kingdonia uniflora (Circaeasteraceae, Ranunculales) Reveals Potential Mechanisms of Evolutionary Specialization.</title>
        <authorList>
            <person name="Sun Y."/>
            <person name="Deng T."/>
            <person name="Zhang A."/>
            <person name="Moore M.J."/>
            <person name="Landis J.B."/>
            <person name="Lin N."/>
            <person name="Zhang H."/>
            <person name="Zhang X."/>
            <person name="Huang J."/>
            <person name="Zhang X."/>
            <person name="Sun H."/>
            <person name="Wang H."/>
        </authorList>
    </citation>
    <scope>NUCLEOTIDE SEQUENCE [LARGE SCALE GENOMIC DNA]</scope>
    <source>
        <strain evidence="1">TB1705</strain>
        <tissue evidence="1">Leaf</tissue>
    </source>
</reference>
<dbReference type="PANTHER" id="PTHR45786:SF74">
    <property type="entry name" value="ATP-DEPENDENT DNA HELICASE"/>
    <property type="match status" value="1"/>
</dbReference>
<dbReference type="Proteomes" id="UP000541444">
    <property type="component" value="Unassembled WGS sequence"/>
</dbReference>
<organism evidence="1 2">
    <name type="scientific">Kingdonia uniflora</name>
    <dbReference type="NCBI Taxonomy" id="39325"/>
    <lineage>
        <taxon>Eukaryota</taxon>
        <taxon>Viridiplantae</taxon>
        <taxon>Streptophyta</taxon>
        <taxon>Embryophyta</taxon>
        <taxon>Tracheophyta</taxon>
        <taxon>Spermatophyta</taxon>
        <taxon>Magnoliopsida</taxon>
        <taxon>Ranunculales</taxon>
        <taxon>Circaeasteraceae</taxon>
        <taxon>Kingdonia</taxon>
    </lineage>
</organism>
<name>A0A7J7NTV0_9MAGN</name>
<comment type="caution">
    <text evidence="1">The sequence shown here is derived from an EMBL/GenBank/DDBJ whole genome shotgun (WGS) entry which is preliminary data.</text>
</comment>
<sequence length="200" mass="23233">MSTIQAILKLNYILQYKVYDIILEVWMSSAPHAKYFRNNIRQYNTANAFTSLGVRLDDCILNGRGPIPFSIHRELKHRVGALLPEQIHYPIYVQLYIYDSSSALNARADRNPQLDLAILQLIQDNLLEYNPFDRIYRQAYEVLKEASSANGQNVNVRAYLHYSSRTDRRRYSLPLFNEIAVVNEGQRFAYNVVVDSVKND</sequence>
<dbReference type="OrthoDB" id="1937254at2759"/>
<gene>
    <name evidence="1" type="ORF">GIB67_000514</name>
</gene>
<proteinExistence type="predicted"/>
<evidence type="ECO:0000313" key="2">
    <source>
        <dbReference type="Proteomes" id="UP000541444"/>
    </source>
</evidence>
<protein>
    <submittedName>
        <fullName evidence="1">Uncharacterized protein</fullName>
    </submittedName>
</protein>
<dbReference type="PANTHER" id="PTHR45786">
    <property type="entry name" value="DNA BINDING PROTEIN-LIKE"/>
    <property type="match status" value="1"/>
</dbReference>
<keyword evidence="2" id="KW-1185">Reference proteome</keyword>
<dbReference type="AlphaFoldDB" id="A0A7J7NTV0"/>
<dbReference type="EMBL" id="JACGCM010000578">
    <property type="protein sequence ID" value="KAF6170579.1"/>
    <property type="molecule type" value="Genomic_DNA"/>
</dbReference>
<accession>A0A7J7NTV0</accession>
<evidence type="ECO:0000313" key="1">
    <source>
        <dbReference type="EMBL" id="KAF6170579.1"/>
    </source>
</evidence>